<accession>A0A090E1P0</accession>
<evidence type="ECO:0000313" key="2">
    <source>
        <dbReference type="Proteomes" id="UP000046373"/>
    </source>
</evidence>
<evidence type="ECO:0000313" key="1">
    <source>
        <dbReference type="EMBL" id="CDX21000.1"/>
    </source>
</evidence>
<organism evidence="1 2">
    <name type="scientific">Mesorhizobium plurifarium</name>
    <dbReference type="NCBI Taxonomy" id="69974"/>
    <lineage>
        <taxon>Bacteria</taxon>
        <taxon>Pseudomonadati</taxon>
        <taxon>Pseudomonadota</taxon>
        <taxon>Alphaproteobacteria</taxon>
        <taxon>Hyphomicrobiales</taxon>
        <taxon>Phyllobacteriaceae</taxon>
        <taxon>Mesorhizobium</taxon>
    </lineage>
</organism>
<dbReference type="EMBL" id="CCNB01000003">
    <property type="protein sequence ID" value="CDX21000.1"/>
    <property type="molecule type" value="Genomic_DNA"/>
</dbReference>
<protein>
    <submittedName>
        <fullName evidence="1">Uncharacterized protein</fullName>
    </submittedName>
</protein>
<sequence>MLGVCRDDLGALLGRIVPGIINGHEGNVARHYYGSSRDSELITQRMSATLAWDLGET</sequence>
<gene>
    <name evidence="1" type="ORF">MPLDJ20_110354</name>
</gene>
<dbReference type="AlphaFoldDB" id="A0A090E1P0"/>
<proteinExistence type="predicted"/>
<dbReference type="Proteomes" id="UP000046373">
    <property type="component" value="Unassembled WGS sequence"/>
</dbReference>
<name>A0A090E1P0_MESPL</name>
<reference evidence="1 2" key="1">
    <citation type="submission" date="2014-08" db="EMBL/GenBank/DDBJ databases">
        <authorList>
            <person name="Moulin Lionel"/>
        </authorList>
    </citation>
    <scope>NUCLEOTIDE SEQUENCE [LARGE SCALE GENOMIC DNA]</scope>
</reference>